<reference evidence="1" key="1">
    <citation type="journal article" date="2023" name="Mol. Phylogenet. Evol.">
        <title>Genome-scale phylogeny and comparative genomics of the fungal order Sordariales.</title>
        <authorList>
            <person name="Hensen N."/>
            <person name="Bonometti L."/>
            <person name="Westerberg I."/>
            <person name="Brannstrom I.O."/>
            <person name="Guillou S."/>
            <person name="Cros-Aarteil S."/>
            <person name="Calhoun S."/>
            <person name="Haridas S."/>
            <person name="Kuo A."/>
            <person name="Mondo S."/>
            <person name="Pangilinan J."/>
            <person name="Riley R."/>
            <person name="LaButti K."/>
            <person name="Andreopoulos B."/>
            <person name="Lipzen A."/>
            <person name="Chen C."/>
            <person name="Yan M."/>
            <person name="Daum C."/>
            <person name="Ng V."/>
            <person name="Clum A."/>
            <person name="Steindorff A."/>
            <person name="Ohm R.A."/>
            <person name="Martin F."/>
            <person name="Silar P."/>
            <person name="Natvig D.O."/>
            <person name="Lalanne C."/>
            <person name="Gautier V."/>
            <person name="Ament-Velasquez S.L."/>
            <person name="Kruys A."/>
            <person name="Hutchinson M.I."/>
            <person name="Powell A.J."/>
            <person name="Barry K."/>
            <person name="Miller A.N."/>
            <person name="Grigoriev I.V."/>
            <person name="Debuchy R."/>
            <person name="Gladieux P."/>
            <person name="Hiltunen Thoren M."/>
            <person name="Johannesson H."/>
        </authorList>
    </citation>
    <scope>NUCLEOTIDE SEQUENCE</scope>
    <source>
        <strain evidence="1">PSN293</strain>
    </source>
</reference>
<protein>
    <submittedName>
        <fullName evidence="1">Uncharacterized protein</fullName>
    </submittedName>
</protein>
<dbReference type="InterPro" id="IPR046670">
    <property type="entry name" value="DUF6540"/>
</dbReference>
<reference evidence="1" key="2">
    <citation type="submission" date="2023-05" db="EMBL/GenBank/DDBJ databases">
        <authorList>
            <consortium name="Lawrence Berkeley National Laboratory"/>
            <person name="Steindorff A."/>
            <person name="Hensen N."/>
            <person name="Bonometti L."/>
            <person name="Westerberg I."/>
            <person name="Brannstrom I.O."/>
            <person name="Guillou S."/>
            <person name="Cros-Aarteil S."/>
            <person name="Calhoun S."/>
            <person name="Haridas S."/>
            <person name="Kuo A."/>
            <person name="Mondo S."/>
            <person name="Pangilinan J."/>
            <person name="Riley R."/>
            <person name="Labutti K."/>
            <person name="Andreopoulos B."/>
            <person name="Lipzen A."/>
            <person name="Chen C."/>
            <person name="Yanf M."/>
            <person name="Daum C."/>
            <person name="Ng V."/>
            <person name="Clum A."/>
            <person name="Ohm R."/>
            <person name="Martin F."/>
            <person name="Silar P."/>
            <person name="Natvig D."/>
            <person name="Lalanne C."/>
            <person name="Gautier V."/>
            <person name="Ament-Velasquez S.L."/>
            <person name="Kruys A."/>
            <person name="Hutchinson M.I."/>
            <person name="Powell A.J."/>
            <person name="Barry K."/>
            <person name="Miller A.N."/>
            <person name="Grigoriev I.V."/>
            <person name="Debuchy R."/>
            <person name="Gladieux P."/>
            <person name="Thoren M.H."/>
            <person name="Johannesson H."/>
        </authorList>
    </citation>
    <scope>NUCLEOTIDE SEQUENCE</scope>
    <source>
        <strain evidence="1">PSN293</strain>
    </source>
</reference>
<accession>A0AAN6XXF7</accession>
<keyword evidence="2" id="KW-1185">Reference proteome</keyword>
<evidence type="ECO:0000313" key="2">
    <source>
        <dbReference type="Proteomes" id="UP001301769"/>
    </source>
</evidence>
<name>A0AAN6XXF7_9PEZI</name>
<dbReference type="Pfam" id="PF20174">
    <property type="entry name" value="DUF6540"/>
    <property type="match status" value="1"/>
</dbReference>
<proteinExistence type="predicted"/>
<evidence type="ECO:0000313" key="1">
    <source>
        <dbReference type="EMBL" id="KAK4206312.1"/>
    </source>
</evidence>
<gene>
    <name evidence="1" type="ORF">QBC37DRAFT_435126</name>
</gene>
<dbReference type="Proteomes" id="UP001301769">
    <property type="component" value="Unassembled WGS sequence"/>
</dbReference>
<organism evidence="1 2">
    <name type="scientific">Rhypophila decipiens</name>
    <dbReference type="NCBI Taxonomy" id="261697"/>
    <lineage>
        <taxon>Eukaryota</taxon>
        <taxon>Fungi</taxon>
        <taxon>Dikarya</taxon>
        <taxon>Ascomycota</taxon>
        <taxon>Pezizomycotina</taxon>
        <taxon>Sordariomycetes</taxon>
        <taxon>Sordariomycetidae</taxon>
        <taxon>Sordariales</taxon>
        <taxon>Naviculisporaceae</taxon>
        <taxon>Rhypophila</taxon>
    </lineage>
</organism>
<dbReference type="AlphaFoldDB" id="A0AAN6XXF7"/>
<sequence>MVMYGYLLVYHERRSVPAHWAFFVTDEENGQSGRVYHAVGSPFTGYQVEVKPSYSLANTRRRYSIIFLGQIADSWRDQLSGYANNVAAPGISPSPLDPFAGQNCQNWLEAFIQKLVSEGILDSSALDTLSEAPKV</sequence>
<comment type="caution">
    <text evidence="1">The sequence shown here is derived from an EMBL/GenBank/DDBJ whole genome shotgun (WGS) entry which is preliminary data.</text>
</comment>
<dbReference type="EMBL" id="MU858442">
    <property type="protein sequence ID" value="KAK4206312.1"/>
    <property type="molecule type" value="Genomic_DNA"/>
</dbReference>